<evidence type="ECO:0000313" key="1">
    <source>
        <dbReference type="EMBL" id="CDQ97251.1"/>
    </source>
</evidence>
<dbReference type="STRING" id="8022.A0A060YZU4"/>
<dbReference type="PaxDb" id="8022-A0A060YZU4"/>
<name>A0A060YZU4_ONCMY</name>
<dbReference type="Proteomes" id="UP000193380">
    <property type="component" value="Unassembled WGS sequence"/>
</dbReference>
<gene>
    <name evidence="1" type="ORF">GSONMT00036293001</name>
</gene>
<accession>A0A060YZU4</accession>
<feature type="non-terminal residue" evidence="1">
    <location>
        <position position="146"/>
    </location>
</feature>
<reference evidence="1" key="2">
    <citation type="submission" date="2014-03" db="EMBL/GenBank/DDBJ databases">
        <authorList>
            <person name="Genoscope - CEA"/>
        </authorList>
    </citation>
    <scope>NUCLEOTIDE SEQUENCE</scope>
</reference>
<reference evidence="1" key="1">
    <citation type="journal article" date="2014" name="Nat. Commun.">
        <title>The rainbow trout genome provides novel insights into evolution after whole-genome duplication in vertebrates.</title>
        <authorList>
            <person name="Berthelot C."/>
            <person name="Brunet F."/>
            <person name="Chalopin D."/>
            <person name="Juanchich A."/>
            <person name="Bernard M."/>
            <person name="Noel B."/>
            <person name="Bento P."/>
            <person name="Da Silva C."/>
            <person name="Labadie K."/>
            <person name="Alberti A."/>
            <person name="Aury J.M."/>
            <person name="Louis A."/>
            <person name="Dehais P."/>
            <person name="Bardou P."/>
            <person name="Montfort J."/>
            <person name="Klopp C."/>
            <person name="Cabau C."/>
            <person name="Gaspin C."/>
            <person name="Thorgaard G.H."/>
            <person name="Boussaha M."/>
            <person name="Quillet E."/>
            <person name="Guyomard R."/>
            <person name="Galiana D."/>
            <person name="Bobe J."/>
            <person name="Volff J.N."/>
            <person name="Genet C."/>
            <person name="Wincker P."/>
            <person name="Jaillon O."/>
            <person name="Roest Crollius H."/>
            <person name="Guiguen Y."/>
        </authorList>
    </citation>
    <scope>NUCLEOTIDE SEQUENCE [LARGE SCALE GENOMIC DNA]</scope>
</reference>
<organism evidence="1 2">
    <name type="scientific">Oncorhynchus mykiss</name>
    <name type="common">Rainbow trout</name>
    <name type="synonym">Salmo gairdneri</name>
    <dbReference type="NCBI Taxonomy" id="8022"/>
    <lineage>
        <taxon>Eukaryota</taxon>
        <taxon>Metazoa</taxon>
        <taxon>Chordata</taxon>
        <taxon>Craniata</taxon>
        <taxon>Vertebrata</taxon>
        <taxon>Euteleostomi</taxon>
        <taxon>Actinopterygii</taxon>
        <taxon>Neopterygii</taxon>
        <taxon>Teleostei</taxon>
        <taxon>Protacanthopterygii</taxon>
        <taxon>Salmoniformes</taxon>
        <taxon>Salmonidae</taxon>
        <taxon>Salmoninae</taxon>
        <taxon>Oncorhynchus</taxon>
    </lineage>
</organism>
<evidence type="ECO:0000313" key="2">
    <source>
        <dbReference type="Proteomes" id="UP000193380"/>
    </source>
</evidence>
<dbReference type="AlphaFoldDB" id="A0A060YZU4"/>
<sequence>MLQESWVDLDDFSKCFQTLVVFHKPNTYPNHFQKSHFKSTISSKVSSVALNCPVGSTHSAATPVRHPGSSAAAHIQVQYKPVQLHLYSYTCMPPRLLCCCTYSACTATPVQLHLCMPPRLLCCCTYSALRKYSAPLNFATFCHISG</sequence>
<proteinExistence type="predicted"/>
<dbReference type="EMBL" id="FR929701">
    <property type="protein sequence ID" value="CDQ97251.1"/>
    <property type="molecule type" value="Genomic_DNA"/>
</dbReference>
<protein>
    <submittedName>
        <fullName evidence="1">Uncharacterized protein</fullName>
    </submittedName>
</protein>